<reference evidence="1" key="1">
    <citation type="submission" date="2021-01" db="EMBL/GenBank/DDBJ databases">
        <authorList>
            <consortium name="Genoscope - CEA"/>
            <person name="William W."/>
        </authorList>
    </citation>
    <scope>NUCLEOTIDE SEQUENCE</scope>
</reference>
<evidence type="ECO:0000313" key="1">
    <source>
        <dbReference type="EMBL" id="CAF1968774.1"/>
    </source>
</evidence>
<name>A0A816MGD5_BRANA</name>
<dbReference type="AlphaFoldDB" id="A0A816MGD5"/>
<protein>
    <submittedName>
        <fullName evidence="1">(rape) hypothetical protein</fullName>
    </submittedName>
</protein>
<organism evidence="1">
    <name type="scientific">Brassica napus</name>
    <name type="common">Rape</name>
    <dbReference type="NCBI Taxonomy" id="3708"/>
    <lineage>
        <taxon>Eukaryota</taxon>
        <taxon>Viridiplantae</taxon>
        <taxon>Streptophyta</taxon>
        <taxon>Embryophyta</taxon>
        <taxon>Tracheophyta</taxon>
        <taxon>Spermatophyta</taxon>
        <taxon>Magnoliopsida</taxon>
        <taxon>eudicotyledons</taxon>
        <taxon>Gunneridae</taxon>
        <taxon>Pentapetalae</taxon>
        <taxon>rosids</taxon>
        <taxon>malvids</taxon>
        <taxon>Brassicales</taxon>
        <taxon>Brassicaceae</taxon>
        <taxon>Brassiceae</taxon>
        <taxon>Brassica</taxon>
    </lineage>
</organism>
<dbReference type="EMBL" id="HG994371">
    <property type="protein sequence ID" value="CAF1968774.1"/>
    <property type="molecule type" value="Genomic_DNA"/>
</dbReference>
<proteinExistence type="predicted"/>
<sequence>MESSGYGRSRKDRAEMSRDVVECSMIRTSMNVEIKWRAWIPDIWIDVNTGELSKEISAMANEGHKSDGNLNPHFKVIEGYVTIKQ</sequence>
<dbReference type="Proteomes" id="UP001295469">
    <property type="component" value="Chromosome C07"/>
</dbReference>
<gene>
    <name evidence="1" type="ORF">DARMORV10_C07P15410.1</name>
</gene>
<accession>A0A816MGD5</accession>